<evidence type="ECO:0000256" key="1">
    <source>
        <dbReference type="SAM" id="MobiDB-lite"/>
    </source>
</evidence>
<sequence length="57" mass="6163">GGAAPRGGPAIRNANETQDNSSQKTFSQPVLFLRAPVTMRGDATRTREGGHMRRLLL</sequence>
<dbReference type="AlphaFoldDB" id="A0A6J4RLH2"/>
<protein>
    <submittedName>
        <fullName evidence="2">Uncharacterized protein</fullName>
    </submittedName>
</protein>
<feature type="non-terminal residue" evidence="2">
    <location>
        <position position="57"/>
    </location>
</feature>
<feature type="region of interest" description="Disordered" evidence="1">
    <location>
        <begin position="1"/>
        <end position="57"/>
    </location>
</feature>
<feature type="non-terminal residue" evidence="2">
    <location>
        <position position="1"/>
    </location>
</feature>
<accession>A0A6J4RLH2</accession>
<gene>
    <name evidence="2" type="ORF">AVDCRST_MAG05-788</name>
</gene>
<evidence type="ECO:0000313" key="2">
    <source>
        <dbReference type="EMBL" id="CAA9474163.1"/>
    </source>
</evidence>
<name>A0A6J4RLH2_9ACTN</name>
<feature type="compositionally biased region" description="Basic and acidic residues" evidence="1">
    <location>
        <begin position="42"/>
        <end position="51"/>
    </location>
</feature>
<dbReference type="EMBL" id="CADCVM010000092">
    <property type="protein sequence ID" value="CAA9474163.1"/>
    <property type="molecule type" value="Genomic_DNA"/>
</dbReference>
<feature type="compositionally biased region" description="Low complexity" evidence="1">
    <location>
        <begin position="1"/>
        <end position="14"/>
    </location>
</feature>
<reference evidence="2" key="1">
    <citation type="submission" date="2020-02" db="EMBL/GenBank/DDBJ databases">
        <authorList>
            <person name="Meier V. D."/>
        </authorList>
    </citation>
    <scope>NUCLEOTIDE SEQUENCE</scope>
    <source>
        <strain evidence="2">AVDCRST_MAG05</strain>
    </source>
</reference>
<organism evidence="2">
    <name type="scientific">uncultured Rubrobacteraceae bacterium</name>
    <dbReference type="NCBI Taxonomy" id="349277"/>
    <lineage>
        <taxon>Bacteria</taxon>
        <taxon>Bacillati</taxon>
        <taxon>Actinomycetota</taxon>
        <taxon>Rubrobacteria</taxon>
        <taxon>Rubrobacterales</taxon>
        <taxon>Rubrobacteraceae</taxon>
        <taxon>environmental samples</taxon>
    </lineage>
</organism>
<proteinExistence type="predicted"/>
<feature type="compositionally biased region" description="Polar residues" evidence="1">
    <location>
        <begin position="15"/>
        <end position="28"/>
    </location>
</feature>